<reference evidence="2 3" key="1">
    <citation type="submission" date="2024-06" db="EMBL/GenBank/DDBJ databases">
        <title>The Natural Products Discovery Center: Release of the First 8490 Sequenced Strains for Exploring Actinobacteria Biosynthetic Diversity.</title>
        <authorList>
            <person name="Kalkreuter E."/>
            <person name="Kautsar S.A."/>
            <person name="Yang D."/>
            <person name="Bader C.D."/>
            <person name="Teijaro C.N."/>
            <person name="Fluegel L."/>
            <person name="Davis C.M."/>
            <person name="Simpson J.R."/>
            <person name="Lauterbach L."/>
            <person name="Steele A.D."/>
            <person name="Gui C."/>
            <person name="Meng S."/>
            <person name="Li G."/>
            <person name="Viehrig K."/>
            <person name="Ye F."/>
            <person name="Su P."/>
            <person name="Kiefer A.F."/>
            <person name="Nichols A."/>
            <person name="Cepeda A.J."/>
            <person name="Yan W."/>
            <person name="Fan B."/>
            <person name="Jiang Y."/>
            <person name="Adhikari A."/>
            <person name="Zheng C.-J."/>
            <person name="Schuster L."/>
            <person name="Cowan T.M."/>
            <person name="Smanski M.J."/>
            <person name="Chevrette M.G."/>
            <person name="De Carvalho L.P.S."/>
            <person name="Shen B."/>
        </authorList>
    </citation>
    <scope>NUCLEOTIDE SEQUENCE [LARGE SCALE GENOMIC DNA]</scope>
    <source>
        <strain evidence="2 3">NPDC077434</strain>
    </source>
</reference>
<name>A0ABV3LJN4_9MICO</name>
<accession>A0ABV3LJN4</accession>
<feature type="region of interest" description="Disordered" evidence="1">
    <location>
        <begin position="1"/>
        <end position="23"/>
    </location>
</feature>
<dbReference type="Proteomes" id="UP001553715">
    <property type="component" value="Unassembled WGS sequence"/>
</dbReference>
<proteinExistence type="predicted"/>
<sequence>MTDQTAPGYKPTTTHAGWGAGDPRLLISREDDRSVHHITTDTVRVGSAEGNELRLADTDPVHATIAHDERDEYVLTLHGAGEMNANPLSAETDGGDRSEILRTGARFTAGPWTLVFSREEFADHGRPFGGREGGELDDQPPQPARPDYSLSDGDGPEGGLEVKDG</sequence>
<keyword evidence="3" id="KW-1185">Reference proteome</keyword>
<comment type="caution">
    <text evidence="2">The sequence shown here is derived from an EMBL/GenBank/DDBJ whole genome shotgun (WGS) entry which is preliminary data.</text>
</comment>
<evidence type="ECO:0000256" key="1">
    <source>
        <dbReference type="SAM" id="MobiDB-lite"/>
    </source>
</evidence>
<dbReference type="RefSeq" id="WP_206477047.1">
    <property type="nucleotide sequence ID" value="NZ_JAJVKR010000014.1"/>
</dbReference>
<gene>
    <name evidence="2" type="ORF">AB0301_07855</name>
</gene>
<feature type="compositionally biased region" description="Polar residues" evidence="1">
    <location>
        <begin position="1"/>
        <end position="15"/>
    </location>
</feature>
<protein>
    <recommendedName>
        <fullName evidence="4">FHA domain-containing protein</fullName>
    </recommendedName>
</protein>
<evidence type="ECO:0008006" key="4">
    <source>
        <dbReference type="Google" id="ProtNLM"/>
    </source>
</evidence>
<dbReference type="EMBL" id="JBFBMH010000008">
    <property type="protein sequence ID" value="MEW1974973.1"/>
    <property type="molecule type" value="Genomic_DNA"/>
</dbReference>
<evidence type="ECO:0000313" key="2">
    <source>
        <dbReference type="EMBL" id="MEW1974973.1"/>
    </source>
</evidence>
<organism evidence="2 3">
    <name type="scientific">Microbacterium profundi</name>
    <dbReference type="NCBI Taxonomy" id="450380"/>
    <lineage>
        <taxon>Bacteria</taxon>
        <taxon>Bacillati</taxon>
        <taxon>Actinomycetota</taxon>
        <taxon>Actinomycetes</taxon>
        <taxon>Micrococcales</taxon>
        <taxon>Microbacteriaceae</taxon>
        <taxon>Microbacterium</taxon>
    </lineage>
</organism>
<evidence type="ECO:0000313" key="3">
    <source>
        <dbReference type="Proteomes" id="UP001553715"/>
    </source>
</evidence>
<feature type="region of interest" description="Disordered" evidence="1">
    <location>
        <begin position="123"/>
        <end position="165"/>
    </location>
</feature>